<dbReference type="EMBL" id="CP092863">
    <property type="protein sequence ID" value="UYV61571.1"/>
    <property type="molecule type" value="Genomic_DNA"/>
</dbReference>
<keyword evidence="3" id="KW-1185">Reference proteome</keyword>
<evidence type="ECO:0000313" key="3">
    <source>
        <dbReference type="Proteomes" id="UP001235939"/>
    </source>
</evidence>
<sequence length="59" mass="6967">MYRKPRLRVELKQRSRCSSPTTRSKDIKITGRRQCKISNPTHAFVATAEIQYFLSRQNI</sequence>
<accession>A0ABY6JY54</accession>
<proteinExistence type="predicted"/>
<dbReference type="Proteomes" id="UP001235939">
    <property type="component" value="Chromosome 01"/>
</dbReference>
<reference evidence="2 3" key="1">
    <citation type="submission" date="2022-01" db="EMBL/GenBank/DDBJ databases">
        <title>A chromosomal length assembly of Cordylochernes scorpioides.</title>
        <authorList>
            <person name="Zeh D."/>
            <person name="Zeh J."/>
        </authorList>
    </citation>
    <scope>NUCLEOTIDE SEQUENCE [LARGE SCALE GENOMIC DNA]</scope>
    <source>
        <strain evidence="2">IN4F17</strain>
        <tissue evidence="2">Whole Body</tissue>
    </source>
</reference>
<evidence type="ECO:0000313" key="2">
    <source>
        <dbReference type="EMBL" id="UYV61571.1"/>
    </source>
</evidence>
<organism evidence="2 3">
    <name type="scientific">Cordylochernes scorpioides</name>
    <dbReference type="NCBI Taxonomy" id="51811"/>
    <lineage>
        <taxon>Eukaryota</taxon>
        <taxon>Metazoa</taxon>
        <taxon>Ecdysozoa</taxon>
        <taxon>Arthropoda</taxon>
        <taxon>Chelicerata</taxon>
        <taxon>Arachnida</taxon>
        <taxon>Pseudoscorpiones</taxon>
        <taxon>Cheliferoidea</taxon>
        <taxon>Chernetidae</taxon>
        <taxon>Cordylochernes</taxon>
    </lineage>
</organism>
<gene>
    <name evidence="2" type="ORF">LAZ67_1005336</name>
</gene>
<evidence type="ECO:0000256" key="1">
    <source>
        <dbReference type="SAM" id="MobiDB-lite"/>
    </source>
</evidence>
<feature type="region of interest" description="Disordered" evidence="1">
    <location>
        <begin position="1"/>
        <end position="25"/>
    </location>
</feature>
<name>A0ABY6JY54_9ARAC</name>
<protein>
    <submittedName>
        <fullName evidence="2">Uncharacterized protein</fullName>
    </submittedName>
</protein>